<evidence type="ECO:0000256" key="3">
    <source>
        <dbReference type="SAM" id="Phobius"/>
    </source>
</evidence>
<evidence type="ECO:0000256" key="2">
    <source>
        <dbReference type="SAM" id="MobiDB-lite"/>
    </source>
</evidence>
<evidence type="ECO:0000256" key="1">
    <source>
        <dbReference type="ARBA" id="ARBA00007362"/>
    </source>
</evidence>
<evidence type="ECO:0000313" key="5">
    <source>
        <dbReference type="EMBL" id="MDS1269161.1"/>
    </source>
</evidence>
<feature type="transmembrane region" description="Helical" evidence="3">
    <location>
        <begin position="180"/>
        <end position="202"/>
    </location>
</feature>
<sequence>MTISPLVFMQRIVAHTPPALLLVAGMVLLHTGSAFAVHLFDPVGPAGVTWLRLSWAALLLLALTAHQLRSILHRMSRRDLAAVLALGLASAGMTLSFSESTARIPLGTANALEFLGPLAVALLALRRRRDLVWVLAAALGVALLTRPWSGAVDLVGVGYGLAAASCLALYILLGQRVGTTIGVVPGLALSMAVASLASAPLGAPQVVHHADLNLILATLGIALLFPLLPFLIDLQVLQRMRSGTYGTLISLEPAVSLTLGGIILTQIPVPGQLAGLALVILAGIGAARSDPSAAPANQPGRDPHTKPSPPHPSTPARPAENTPQPLNHVGAAHPDRLGSLRYDHEHRCRTAADL</sequence>
<evidence type="ECO:0000259" key="4">
    <source>
        <dbReference type="Pfam" id="PF00892"/>
    </source>
</evidence>
<dbReference type="RefSeq" id="WP_310910670.1">
    <property type="nucleotide sequence ID" value="NZ_JAVLVT010000001.1"/>
</dbReference>
<dbReference type="InterPro" id="IPR000620">
    <property type="entry name" value="EamA_dom"/>
</dbReference>
<feature type="transmembrane region" description="Helical" evidence="3">
    <location>
        <begin position="50"/>
        <end position="68"/>
    </location>
</feature>
<feature type="transmembrane region" description="Helical" evidence="3">
    <location>
        <begin position="80"/>
        <end position="98"/>
    </location>
</feature>
<feature type="transmembrane region" description="Helical" evidence="3">
    <location>
        <begin position="154"/>
        <end position="173"/>
    </location>
</feature>
<dbReference type="EMBL" id="JAVLVT010000001">
    <property type="protein sequence ID" value="MDS1269161.1"/>
    <property type="molecule type" value="Genomic_DNA"/>
</dbReference>
<evidence type="ECO:0000313" key="6">
    <source>
        <dbReference type="Proteomes" id="UP001250214"/>
    </source>
</evidence>
<organism evidence="5 6">
    <name type="scientific">Lipingzhangella rawalii</name>
    <dbReference type="NCBI Taxonomy" id="2055835"/>
    <lineage>
        <taxon>Bacteria</taxon>
        <taxon>Bacillati</taxon>
        <taxon>Actinomycetota</taxon>
        <taxon>Actinomycetes</taxon>
        <taxon>Streptosporangiales</taxon>
        <taxon>Nocardiopsidaceae</taxon>
        <taxon>Lipingzhangella</taxon>
    </lineage>
</organism>
<proteinExistence type="inferred from homology"/>
<dbReference type="Proteomes" id="UP001250214">
    <property type="component" value="Unassembled WGS sequence"/>
</dbReference>
<reference evidence="6" key="1">
    <citation type="submission" date="2023-07" db="EMBL/GenBank/DDBJ databases">
        <title>Novel species in the genus Lipingzhangella isolated from Sambhar Salt Lake.</title>
        <authorList>
            <person name="Jiya N."/>
            <person name="Kajale S."/>
            <person name="Sharma A."/>
        </authorList>
    </citation>
    <scope>NUCLEOTIDE SEQUENCE [LARGE SCALE GENOMIC DNA]</scope>
    <source>
        <strain evidence="6">LS1_29</strain>
    </source>
</reference>
<keyword evidence="3" id="KW-1133">Transmembrane helix</keyword>
<dbReference type="InterPro" id="IPR037185">
    <property type="entry name" value="EmrE-like"/>
</dbReference>
<name>A0ABU2H1I9_9ACTN</name>
<keyword evidence="3" id="KW-0472">Membrane</keyword>
<feature type="transmembrane region" description="Helical" evidence="3">
    <location>
        <begin position="214"/>
        <end position="232"/>
    </location>
</feature>
<comment type="caution">
    <text evidence="5">The sequence shown here is derived from an EMBL/GenBank/DDBJ whole genome shotgun (WGS) entry which is preliminary data.</text>
</comment>
<keyword evidence="6" id="KW-1185">Reference proteome</keyword>
<feature type="compositionally biased region" description="Pro residues" evidence="2">
    <location>
        <begin position="306"/>
        <end position="315"/>
    </location>
</feature>
<feature type="domain" description="EamA" evidence="4">
    <location>
        <begin position="156"/>
        <end position="282"/>
    </location>
</feature>
<accession>A0ABU2H1I9</accession>
<feature type="transmembrane region" description="Helical" evidence="3">
    <location>
        <begin position="244"/>
        <end position="263"/>
    </location>
</feature>
<feature type="region of interest" description="Disordered" evidence="2">
    <location>
        <begin position="290"/>
        <end position="341"/>
    </location>
</feature>
<gene>
    <name evidence="5" type="ORF">RIF23_02495</name>
</gene>
<comment type="similarity">
    <text evidence="1">Belongs to the EamA transporter family.</text>
</comment>
<feature type="transmembrane region" description="Helical" evidence="3">
    <location>
        <begin position="104"/>
        <end position="124"/>
    </location>
</feature>
<protein>
    <submittedName>
        <fullName evidence="5">EamA family transporter</fullName>
    </submittedName>
</protein>
<keyword evidence="3" id="KW-0812">Transmembrane</keyword>
<dbReference type="SUPFAM" id="SSF103481">
    <property type="entry name" value="Multidrug resistance efflux transporter EmrE"/>
    <property type="match status" value="1"/>
</dbReference>
<dbReference type="Pfam" id="PF00892">
    <property type="entry name" value="EamA"/>
    <property type="match status" value="1"/>
</dbReference>
<feature type="transmembrane region" description="Helical" evidence="3">
    <location>
        <begin position="131"/>
        <end position="148"/>
    </location>
</feature>